<feature type="signal peptide" evidence="1">
    <location>
        <begin position="1"/>
        <end position="19"/>
    </location>
</feature>
<evidence type="ECO:0000313" key="3">
    <source>
        <dbReference type="Proteomes" id="UP001231941"/>
    </source>
</evidence>
<comment type="caution">
    <text evidence="2">The sequence shown here is derived from an EMBL/GenBank/DDBJ whole genome shotgun (WGS) entry which is preliminary data.</text>
</comment>
<organism evidence="2 3">
    <name type="scientific">Chengkuizengella axinellae</name>
    <dbReference type="NCBI Taxonomy" id="3064388"/>
    <lineage>
        <taxon>Bacteria</taxon>
        <taxon>Bacillati</taxon>
        <taxon>Bacillota</taxon>
        <taxon>Bacilli</taxon>
        <taxon>Bacillales</taxon>
        <taxon>Paenibacillaceae</taxon>
        <taxon>Chengkuizengella</taxon>
    </lineage>
</organism>
<evidence type="ECO:0000256" key="1">
    <source>
        <dbReference type="SAM" id="SignalP"/>
    </source>
</evidence>
<gene>
    <name evidence="2" type="ORF">Q5Y73_09705</name>
</gene>
<sequence>MKKALLVIASLLAVSSVMAAMAFSSATVKNDANFTIQNTSESLLAMKAGDHEAAYYEEANDGAEVLVIDFDKGKDGQEFGLQPNSEYTWLDLFSITNNSENPVDLTIDFAPTGDGPDLADARLEVKVNTGNGWVAIDGTNELKINGVAPGEMENIDVQIIQNHPDQDGASDGNPDSIKEFQIVVSAETQQE</sequence>
<keyword evidence="3" id="KW-1185">Reference proteome</keyword>
<evidence type="ECO:0000313" key="2">
    <source>
        <dbReference type="EMBL" id="MDP5274384.1"/>
    </source>
</evidence>
<proteinExistence type="predicted"/>
<dbReference type="RefSeq" id="WP_305991695.1">
    <property type="nucleotide sequence ID" value="NZ_JAVAMP010000003.1"/>
</dbReference>
<feature type="chain" id="PRO_5046080011" description="DUF1102 domain-containing protein" evidence="1">
    <location>
        <begin position="20"/>
        <end position="191"/>
    </location>
</feature>
<accession>A0ABT9IYF0</accession>
<protein>
    <recommendedName>
        <fullName evidence="4">DUF1102 domain-containing protein</fullName>
    </recommendedName>
</protein>
<dbReference type="EMBL" id="JAVAMP010000003">
    <property type="protein sequence ID" value="MDP5274384.1"/>
    <property type="molecule type" value="Genomic_DNA"/>
</dbReference>
<name>A0ABT9IYF0_9BACL</name>
<evidence type="ECO:0008006" key="4">
    <source>
        <dbReference type="Google" id="ProtNLM"/>
    </source>
</evidence>
<keyword evidence="1" id="KW-0732">Signal</keyword>
<reference evidence="2 3" key="1">
    <citation type="submission" date="2023-08" db="EMBL/GenBank/DDBJ databases">
        <authorList>
            <person name="Park J.-S."/>
        </authorList>
    </citation>
    <scope>NUCLEOTIDE SEQUENCE [LARGE SCALE GENOMIC DNA]</scope>
    <source>
        <strain evidence="2 3">2205SS18-9</strain>
    </source>
</reference>
<dbReference type="Proteomes" id="UP001231941">
    <property type="component" value="Unassembled WGS sequence"/>
</dbReference>